<evidence type="ECO:0000256" key="4">
    <source>
        <dbReference type="SAM" id="MobiDB-lite"/>
    </source>
</evidence>
<evidence type="ECO:0000256" key="2">
    <source>
        <dbReference type="ARBA" id="ARBA00008098"/>
    </source>
</evidence>
<reference evidence="6" key="1">
    <citation type="submission" date="2019-02" db="EMBL/GenBank/DDBJ databases">
        <title>Genome of the parasitoid wasp Diachasma alloeum, an emerging model for ecological speciation and transitions to asexual reproduction.</title>
        <authorList>
            <person name="Robertson H.M."/>
            <person name="Walden K.K."/>
            <person name="Tvedte E.S."/>
            <person name="Hood G.R."/>
            <person name="Feder J.L."/>
            <person name="Forbes A.A."/>
            <person name="Logsdon J.M."/>
            <person name="Mcelroy K.E."/>
        </authorList>
    </citation>
    <scope>NUCLEOTIDE SEQUENCE [LARGE SCALE GENOMIC DNA]</scope>
    <source>
        <strain evidence="6">Michigan</strain>
    </source>
</reference>
<dbReference type="GO" id="GO:0005549">
    <property type="term" value="F:odorant binding"/>
    <property type="evidence" value="ECO:0007669"/>
    <property type="project" value="InterPro"/>
</dbReference>
<evidence type="ECO:0000256" key="5">
    <source>
        <dbReference type="SAM" id="Phobius"/>
    </source>
</evidence>
<keyword evidence="5" id="KW-0812">Transmembrane</keyword>
<accession>A0A4E0RQ51</accession>
<keyword evidence="5" id="KW-1133">Transmembrane helix</keyword>
<dbReference type="Proteomes" id="UP000297026">
    <property type="component" value="Unassembled WGS sequence"/>
</dbReference>
<proteinExistence type="inferred from homology"/>
<dbReference type="KEGG" id="dam:107048114"/>
<dbReference type="SUPFAM" id="SSF47565">
    <property type="entry name" value="Insect pheromone/odorant-binding proteins"/>
    <property type="match status" value="1"/>
</dbReference>
<dbReference type="EMBL" id="ML158569">
    <property type="protein sequence ID" value="THK32894.1"/>
    <property type="molecule type" value="Genomic_DNA"/>
</dbReference>
<organism evidence="6 7">
    <name type="scientific">Diachasma alloeum</name>
    <dbReference type="NCBI Taxonomy" id="454923"/>
    <lineage>
        <taxon>Eukaryota</taxon>
        <taxon>Metazoa</taxon>
        <taxon>Ecdysozoa</taxon>
        <taxon>Arthropoda</taxon>
        <taxon>Hexapoda</taxon>
        <taxon>Insecta</taxon>
        <taxon>Pterygota</taxon>
        <taxon>Neoptera</taxon>
        <taxon>Endopterygota</taxon>
        <taxon>Hymenoptera</taxon>
        <taxon>Apocrita</taxon>
        <taxon>Ichneumonoidea</taxon>
        <taxon>Braconidae</taxon>
        <taxon>Opiinae</taxon>
        <taxon>Diachasma</taxon>
    </lineage>
</organism>
<dbReference type="InterPro" id="IPR052295">
    <property type="entry name" value="Odorant-binding_protein"/>
</dbReference>
<dbReference type="AlphaFoldDB" id="A0A4E0RQ51"/>
<dbReference type="InterPro" id="IPR036728">
    <property type="entry name" value="PBP_GOBP_sf"/>
</dbReference>
<gene>
    <name evidence="6" type="primary">Obp15</name>
    <name evidence="6" type="ORF">DALL_DALL000061</name>
</gene>
<comment type="similarity">
    <text evidence="2">Belongs to the PBP/GOBP family.</text>
</comment>
<keyword evidence="5" id="KW-0472">Membrane</keyword>
<comment type="subcellular location">
    <subcellularLocation>
        <location evidence="1">Secreted</location>
    </subcellularLocation>
</comment>
<protein>
    <submittedName>
        <fullName evidence="6">Odorant binding protein 15</fullName>
    </submittedName>
</protein>
<dbReference type="GO" id="GO:0005576">
    <property type="term" value="C:extracellular region"/>
    <property type="evidence" value="ECO:0007669"/>
    <property type="project" value="UniProtKB-SubCell"/>
</dbReference>
<dbReference type="GeneID" id="107048114"/>
<dbReference type="CTD" id="37605"/>
<dbReference type="Gene3D" id="1.10.238.20">
    <property type="entry name" value="Pheromone/general odorant binding protein domain"/>
    <property type="match status" value="1"/>
</dbReference>
<feature type="compositionally biased region" description="Low complexity" evidence="4">
    <location>
        <begin position="71"/>
        <end position="87"/>
    </location>
</feature>
<keyword evidence="7" id="KW-1185">Reference proteome</keyword>
<sequence length="221" mass="25645">MKFFHFFLFFFSFAKMNIVTIRIILIFVIVHYTQSLRCSSGNQRLNDNYQKIMQTCRRRYNASRGEENNFSTDDSNNSEGDSSSSDGSLFGHDFLSGTKKTHGESYLNYRNGRKASSKDVMQRQNNSRNFNDGDEQFCKSHCFFDELNVVDRRGYPERVAVTRVMTQGIQNPALRDFIEESILECFHLMPSIISCDKCAFSQNLVNCLTDKGKKECEDWND</sequence>
<dbReference type="PANTHER" id="PTHR21066:SF9">
    <property type="entry name" value="ODORANT-BINDING PROTEIN 59A"/>
    <property type="match status" value="1"/>
</dbReference>
<evidence type="ECO:0000313" key="6">
    <source>
        <dbReference type="EMBL" id="THK32894.1"/>
    </source>
</evidence>
<feature type="region of interest" description="Disordered" evidence="4">
    <location>
        <begin position="63"/>
        <end position="87"/>
    </location>
</feature>
<feature type="transmembrane region" description="Helical" evidence="5">
    <location>
        <begin position="6"/>
        <end position="30"/>
    </location>
</feature>
<name>A0A4E0RQ51_9HYME</name>
<dbReference type="OrthoDB" id="8194482at2759"/>
<evidence type="ECO:0000313" key="7">
    <source>
        <dbReference type="Proteomes" id="UP000297026"/>
    </source>
</evidence>
<dbReference type="PANTHER" id="PTHR21066">
    <property type="entry name" value="ODORANT-BINDING PROTEIN 59A-RELATED"/>
    <property type="match status" value="1"/>
</dbReference>
<evidence type="ECO:0000256" key="3">
    <source>
        <dbReference type="ARBA" id="ARBA00022525"/>
    </source>
</evidence>
<evidence type="ECO:0000256" key="1">
    <source>
        <dbReference type="ARBA" id="ARBA00004613"/>
    </source>
</evidence>
<keyword evidence="3" id="KW-0964">Secreted</keyword>